<feature type="compositionally biased region" description="Gly residues" evidence="4">
    <location>
        <begin position="1353"/>
        <end position="1362"/>
    </location>
</feature>
<feature type="compositionally biased region" description="Low complexity" evidence="4">
    <location>
        <begin position="975"/>
        <end position="986"/>
    </location>
</feature>
<feature type="compositionally biased region" description="Acidic residues" evidence="4">
    <location>
        <begin position="1221"/>
        <end position="1231"/>
    </location>
</feature>
<evidence type="ECO:0000256" key="3">
    <source>
        <dbReference type="ARBA" id="ARBA00022833"/>
    </source>
</evidence>
<dbReference type="Gene3D" id="3.30.40.100">
    <property type="match status" value="1"/>
</dbReference>
<evidence type="ECO:0000313" key="6">
    <source>
        <dbReference type="EMBL" id="UKJ89222.1"/>
    </source>
</evidence>
<dbReference type="InterPro" id="IPR011124">
    <property type="entry name" value="Znf_CW"/>
</dbReference>
<feature type="compositionally biased region" description="Acidic residues" evidence="4">
    <location>
        <begin position="1205"/>
        <end position="1214"/>
    </location>
</feature>
<feature type="region of interest" description="Disordered" evidence="4">
    <location>
        <begin position="1"/>
        <end position="97"/>
    </location>
</feature>
<evidence type="ECO:0000256" key="1">
    <source>
        <dbReference type="ARBA" id="ARBA00022723"/>
    </source>
</evidence>
<dbReference type="InterPro" id="IPR055300">
    <property type="entry name" value="CWZF3/5/7"/>
</dbReference>
<evidence type="ECO:0000259" key="5">
    <source>
        <dbReference type="PROSITE" id="PS51050"/>
    </source>
</evidence>
<proteinExistence type="predicted"/>
<dbReference type="PANTHER" id="PTHR46524:SF7">
    <property type="entry name" value="CW-TYPE ZINC FINGER"/>
    <property type="match status" value="1"/>
</dbReference>
<dbReference type="PROSITE" id="PS51050">
    <property type="entry name" value="ZF_CW"/>
    <property type="match status" value="1"/>
</dbReference>
<evidence type="ECO:0000313" key="7">
    <source>
        <dbReference type="Proteomes" id="UP000244803"/>
    </source>
</evidence>
<dbReference type="Pfam" id="PF07496">
    <property type="entry name" value="zf-CW"/>
    <property type="match status" value="1"/>
</dbReference>
<reference evidence="6" key="1">
    <citation type="submission" date="2022-07" db="EMBL/GenBank/DDBJ databases">
        <title>Evaluation of T. orientalis genome assembly methods using nanopore sequencing and analysis of variation between genomes.</title>
        <authorList>
            <person name="Yam J."/>
            <person name="Micallef M.L."/>
            <person name="Liu M."/>
            <person name="Djordjevic S.P."/>
            <person name="Bogema D.R."/>
            <person name="Jenkins C."/>
        </authorList>
    </citation>
    <scope>NUCLEOTIDE SEQUENCE</scope>
    <source>
        <strain evidence="6">Fish Creek</strain>
    </source>
</reference>
<feature type="region of interest" description="Disordered" evidence="4">
    <location>
        <begin position="1205"/>
        <end position="1231"/>
    </location>
</feature>
<feature type="compositionally biased region" description="Basic and acidic residues" evidence="4">
    <location>
        <begin position="1"/>
        <end position="14"/>
    </location>
</feature>
<protein>
    <recommendedName>
        <fullName evidence="5">CW-type domain-containing protein</fullName>
    </recommendedName>
</protein>
<name>A0A976M8M8_THEOR</name>
<feature type="region of interest" description="Disordered" evidence="4">
    <location>
        <begin position="1003"/>
        <end position="1069"/>
    </location>
</feature>
<dbReference type="OrthoDB" id="366391at2759"/>
<evidence type="ECO:0000256" key="4">
    <source>
        <dbReference type="SAM" id="MobiDB-lite"/>
    </source>
</evidence>
<sequence>MAEKEIDSKYEDYIGPKSTKNDLNTQNTKVDHAKSQNQDLKESQDLNMSLNMGLEPDSNLKGGMNPENDLKLDELDPESEVKPGEAGEESQNNESSDLIKELSIPIELDPNFGPEKVSYDIDDLNIPIQLEDSNTPTNLNALVKKLDMPCDTEAIKSEMEQSNQKQERNMMTRYSKRNEAMQSNLNFRLNGMSYKNQLDGQDLSTSLDFRELSKKLDPNRSPLDMSTKLLMSSKMAMNNLNLEDFSKLDMNTIANPEVALLTKLDPNTLSKLDLGNITKLDVNSSGKLDINDPHDLSYKYLESSDQPLSELRTLNELKAMGDLRALSNLRGISELQYANDFSSNEYPGGSGSSFAAKKDLQQEGDFKAIDEMDYSKEMKYLGEVKYAGELKGRQDSKGKKKRPARPKNDILAPTIDPSVLVNPVELPPLTVENWAQCENCKKWRRIPLSVDTEKLPDTWVCALNIWDPMHNSCNIPEEVYPDKMGDQRLLDDINGSSTPLNSISPDPSYSNDSDFNYQGYLQDVKAARDRLKVGDNYKSKYTDSRYRAKDKYRNTRQEKERYFDPRFKTSKKGKYKYPQDAYRRAYDEAYLTENMRTPTNTNRYYQDSRLSSRRRMHISPMVSNLSSYDDDSEVIRFNFRPTSKNLHPLKDRMTLYSHNLTSLLATELPHSALFLDNLKRMNLIKDDIIDEEYGQGEGEKLSELAREALSRDRNPALRDKDNVFFKEDGNINIAYANKTEWEHMNGRHEYRNHQNVRFNKDDIFDNMVSFGDLEGNLNDSSRRGFSRMYKRLSSQIPKLSDIPALGLQLGPIRAGDVLIDGEGCHDDGSICNNKNGSIANDESASTSLGGDGDSRSHDMSVDENIEGLDNNGEGDTFDHQAKDAVHPESNMALYEGNPEVDEGSTESSGGCVREGLVVGGVEAGSLDNGLNADDAMVLDEGDDSPANSNERSGSESVKNGERAHGRNAPRTYGTRSSSNNGRSQNSPYAQVANGINIYERTKYGAHGRNPTNGYDGYTNGSGDRHGVGARNGGSYERHVGTSYASSSLYGNGPESYERPVGTTSRYDTESKTGVVNRDELLEVLYSFAKQYYGRSLNAYNTGSNMRSEDLRSRAGNSAERMQGLRSQHGSRNRKQAVTEEPRPKRVLYCKRYKYIDGVMQSIVDYKEQVVDKLRQEMLELESSANQQSSLDEYDSVKREDNDEALDAFRDDDDLLDKSQPESDEDMDGDDASENLERELANEFKKELLDKELESKMLTKELLRNEKNHHLDYPLPNVKQLSKRCRNLESKSLRRPAYQPQPPEPLGSRIPSNYSMLFQPIPDDIAGSSSSDIIKMLSVPIPYKSYGDEYEGEAPGGVGGLRNGGPSNRRKPRSNGHLDAALGTRAPARNSVLLNGGVGTVPFASGVVGAGDLVSSGIMSRGGSHLSGGSGHASISAGQELKLEKFENFDLLSLPIPDLTSTSNTQCVN</sequence>
<feature type="compositionally biased region" description="Basic and acidic residues" evidence="4">
    <location>
        <begin position="29"/>
        <end position="44"/>
    </location>
</feature>
<feature type="region of interest" description="Disordered" evidence="4">
    <location>
        <begin position="1353"/>
        <end position="1378"/>
    </location>
</feature>
<accession>A0A976M8M8</accession>
<dbReference type="PANTHER" id="PTHR46524">
    <property type="entry name" value="CW-TYPE ZINC FINGER"/>
    <property type="match status" value="1"/>
</dbReference>
<feature type="compositionally biased region" description="Polar residues" evidence="4">
    <location>
        <begin position="835"/>
        <end position="848"/>
    </location>
</feature>
<feature type="region of interest" description="Disordered" evidence="4">
    <location>
        <begin position="391"/>
        <end position="411"/>
    </location>
</feature>
<feature type="compositionally biased region" description="Basic and acidic residues" evidence="4">
    <location>
        <begin position="68"/>
        <end position="85"/>
    </location>
</feature>
<keyword evidence="1" id="KW-0479">Metal-binding</keyword>
<dbReference type="EMBL" id="CP056066">
    <property type="protein sequence ID" value="UKJ89222.1"/>
    <property type="molecule type" value="Genomic_DNA"/>
</dbReference>
<feature type="compositionally biased region" description="Polar residues" evidence="4">
    <location>
        <begin position="945"/>
        <end position="957"/>
    </location>
</feature>
<keyword evidence="3" id="KW-0862">Zinc</keyword>
<feature type="domain" description="CW-type" evidence="5">
    <location>
        <begin position="428"/>
        <end position="481"/>
    </location>
</feature>
<dbReference type="Proteomes" id="UP000244803">
    <property type="component" value="Chromosome 3"/>
</dbReference>
<feature type="region of interest" description="Disordered" evidence="4">
    <location>
        <begin position="835"/>
        <end position="879"/>
    </location>
</feature>
<evidence type="ECO:0000256" key="2">
    <source>
        <dbReference type="ARBA" id="ARBA00022771"/>
    </source>
</evidence>
<feature type="region of interest" description="Disordered" evidence="4">
    <location>
        <begin position="925"/>
        <end position="987"/>
    </location>
</feature>
<gene>
    <name evidence="6" type="ORF">MACJ_002470</name>
</gene>
<dbReference type="GO" id="GO:0008270">
    <property type="term" value="F:zinc ion binding"/>
    <property type="evidence" value="ECO:0007669"/>
    <property type="project" value="UniProtKB-KW"/>
</dbReference>
<keyword evidence="2" id="KW-0863">Zinc-finger</keyword>
<organism evidence="6 7">
    <name type="scientific">Theileria orientalis</name>
    <dbReference type="NCBI Taxonomy" id="68886"/>
    <lineage>
        <taxon>Eukaryota</taxon>
        <taxon>Sar</taxon>
        <taxon>Alveolata</taxon>
        <taxon>Apicomplexa</taxon>
        <taxon>Aconoidasida</taxon>
        <taxon>Piroplasmida</taxon>
        <taxon>Theileriidae</taxon>
        <taxon>Theileria</taxon>
    </lineage>
</organism>
<feature type="region of interest" description="Disordered" evidence="4">
    <location>
        <begin position="1100"/>
        <end position="1142"/>
    </location>
</feature>